<dbReference type="AlphaFoldDB" id="A0AAE3D225"/>
<keyword evidence="4" id="KW-1185">Reference proteome</keyword>
<gene>
    <name evidence="3" type="ORF">K1W69_12930</name>
</gene>
<evidence type="ECO:0000313" key="3">
    <source>
        <dbReference type="EMBL" id="MBW8638093.1"/>
    </source>
</evidence>
<comment type="caution">
    <text evidence="3">The sequence shown here is derived from an EMBL/GenBank/DDBJ whole genome shotgun (WGS) entry which is preliminary data.</text>
</comment>
<name>A0AAE3D225_9HYPH</name>
<proteinExistence type="predicted"/>
<protein>
    <submittedName>
        <fullName evidence="3">Pilus assembly protein</fullName>
    </submittedName>
</protein>
<evidence type="ECO:0000259" key="2">
    <source>
        <dbReference type="Pfam" id="PF07811"/>
    </source>
</evidence>
<feature type="domain" description="TadE-like" evidence="2">
    <location>
        <begin position="15"/>
        <end position="54"/>
    </location>
</feature>
<reference evidence="3" key="1">
    <citation type="submission" date="2021-08" db="EMBL/GenBank/DDBJ databases">
        <title>Hoeflea bacterium WL0058 sp. nov., isolated from the sediment.</title>
        <authorList>
            <person name="Wang L."/>
            <person name="Zhang D."/>
        </authorList>
    </citation>
    <scope>NUCLEOTIDE SEQUENCE</scope>
    <source>
        <strain evidence="3">WL0058</strain>
    </source>
</reference>
<dbReference type="EMBL" id="JAICBX010000002">
    <property type="protein sequence ID" value="MBW8638093.1"/>
    <property type="molecule type" value="Genomic_DNA"/>
</dbReference>
<dbReference type="Pfam" id="PF07811">
    <property type="entry name" value="TadE"/>
    <property type="match status" value="1"/>
</dbReference>
<dbReference type="RefSeq" id="WP_220228748.1">
    <property type="nucleotide sequence ID" value="NZ_JAICBX010000002.1"/>
</dbReference>
<dbReference type="Proteomes" id="UP001196509">
    <property type="component" value="Unassembled WGS sequence"/>
</dbReference>
<keyword evidence="1" id="KW-0472">Membrane</keyword>
<evidence type="ECO:0000256" key="1">
    <source>
        <dbReference type="SAM" id="Phobius"/>
    </source>
</evidence>
<keyword evidence="1" id="KW-0812">Transmembrane</keyword>
<keyword evidence="1" id="KW-1133">Transmembrane helix</keyword>
<dbReference type="InterPro" id="IPR012495">
    <property type="entry name" value="TadE-like_dom"/>
</dbReference>
<evidence type="ECO:0000313" key="4">
    <source>
        <dbReference type="Proteomes" id="UP001196509"/>
    </source>
</evidence>
<feature type="transmembrane region" description="Helical" evidence="1">
    <location>
        <begin position="21"/>
        <end position="44"/>
    </location>
</feature>
<organism evidence="3 4">
    <name type="scientific">Flavimaribacter sediminis</name>
    <dbReference type="NCBI Taxonomy" id="2865987"/>
    <lineage>
        <taxon>Bacteria</taxon>
        <taxon>Pseudomonadati</taxon>
        <taxon>Pseudomonadota</taxon>
        <taxon>Alphaproteobacteria</taxon>
        <taxon>Hyphomicrobiales</taxon>
        <taxon>Rhizobiaceae</taxon>
        <taxon>Flavimaribacter</taxon>
    </lineage>
</organism>
<sequence length="193" mass="21491">MGSSALARLGRDESGTSAIEFSILAIPFFLMVFAIIETFIAFGAEQLLNYGVDKIGRQLRTGEITFNTGELTDVTEDEFKLLFCENVSLMIDCKGTYGTRLFLDVRSFDNFNDIPIGVPRVGNAKGGDLDTSDFDFAPGTASSVNIMRAYFKWQVMTDLIRPYLSNIDTTDGSLPQYYLMVATTAFRNEAYDR</sequence>
<accession>A0AAE3D225</accession>